<evidence type="ECO:0000313" key="3">
    <source>
        <dbReference type="Proteomes" id="UP000291591"/>
    </source>
</evidence>
<name>A0A4Q7USB1_PSEST</name>
<keyword evidence="1" id="KW-0472">Membrane</keyword>
<gene>
    <name evidence="2" type="ORF">EV383_1369</name>
</gene>
<evidence type="ECO:0000256" key="1">
    <source>
        <dbReference type="SAM" id="Phobius"/>
    </source>
</evidence>
<organism evidence="2 3">
    <name type="scientific">Pseudonocardia sediminis</name>
    <dbReference type="NCBI Taxonomy" id="1397368"/>
    <lineage>
        <taxon>Bacteria</taxon>
        <taxon>Bacillati</taxon>
        <taxon>Actinomycetota</taxon>
        <taxon>Actinomycetes</taxon>
        <taxon>Pseudonocardiales</taxon>
        <taxon>Pseudonocardiaceae</taxon>
        <taxon>Pseudonocardia</taxon>
    </lineage>
</organism>
<evidence type="ECO:0008006" key="4">
    <source>
        <dbReference type="Google" id="ProtNLM"/>
    </source>
</evidence>
<dbReference type="EMBL" id="SHKL01000001">
    <property type="protein sequence ID" value="RZT84526.1"/>
    <property type="molecule type" value="Genomic_DNA"/>
</dbReference>
<comment type="caution">
    <text evidence="2">The sequence shown here is derived from an EMBL/GenBank/DDBJ whole genome shotgun (WGS) entry which is preliminary data.</text>
</comment>
<feature type="transmembrane region" description="Helical" evidence="1">
    <location>
        <begin position="18"/>
        <end position="38"/>
    </location>
</feature>
<evidence type="ECO:0000313" key="2">
    <source>
        <dbReference type="EMBL" id="RZT84526.1"/>
    </source>
</evidence>
<feature type="transmembrane region" description="Helical" evidence="1">
    <location>
        <begin position="86"/>
        <end position="105"/>
    </location>
</feature>
<dbReference type="OrthoDB" id="4054020at2"/>
<protein>
    <recommendedName>
        <fullName evidence="4">Helix-hairpin-helix protein</fullName>
    </recommendedName>
</protein>
<sequence length="227" mass="24741">MTTDTSRTTAPASYGNRWYYVVIAVSLGMLSPVPFAHAAIRMRGARARLCWVWTALYTAAVVLALVLSSVASTSSALPASERPTPWGGFLILTIIIVALVHVTAVRRQVWSATRPPDEAVGVVLAARRRREEARRILARDPSMARELRIGRPDLPRTFDDGGLVDLNSAPPLVIADACGIDPAIAVRIVETRRVTGVPFAAVDDVFSHVEIPVDQWDRIRERAVVVG</sequence>
<keyword evidence="1" id="KW-1133">Transmembrane helix</keyword>
<keyword evidence="3" id="KW-1185">Reference proteome</keyword>
<dbReference type="Proteomes" id="UP000291591">
    <property type="component" value="Unassembled WGS sequence"/>
</dbReference>
<dbReference type="AlphaFoldDB" id="A0A4Q7USB1"/>
<proteinExistence type="predicted"/>
<dbReference type="SUPFAM" id="SSF81585">
    <property type="entry name" value="PsbU/PolX domain-like"/>
    <property type="match status" value="1"/>
</dbReference>
<dbReference type="RefSeq" id="WP_130289112.1">
    <property type="nucleotide sequence ID" value="NZ_SHKL01000001.1"/>
</dbReference>
<reference evidence="2 3" key="1">
    <citation type="submission" date="2019-02" db="EMBL/GenBank/DDBJ databases">
        <title>Sequencing the genomes of 1000 actinobacteria strains.</title>
        <authorList>
            <person name="Klenk H.-P."/>
        </authorList>
    </citation>
    <scope>NUCLEOTIDE SEQUENCE [LARGE SCALE GENOMIC DNA]</scope>
    <source>
        <strain evidence="2 3">DSM 45779</strain>
    </source>
</reference>
<accession>A0A4Q7USB1</accession>
<keyword evidence="1" id="KW-0812">Transmembrane</keyword>
<feature type="transmembrane region" description="Helical" evidence="1">
    <location>
        <begin position="50"/>
        <end position="71"/>
    </location>
</feature>